<dbReference type="GO" id="GO:0016887">
    <property type="term" value="F:ATP hydrolysis activity"/>
    <property type="evidence" value="ECO:0007669"/>
    <property type="project" value="InterPro"/>
</dbReference>
<dbReference type="InterPro" id="IPR050166">
    <property type="entry name" value="ABC_transporter_ATP-bind"/>
</dbReference>
<dbReference type="Gene3D" id="3.40.50.300">
    <property type="entry name" value="P-loop containing nucleotide triphosphate hydrolases"/>
    <property type="match status" value="1"/>
</dbReference>
<protein>
    <submittedName>
        <fullName evidence="6">NitT/TauT family transport system ATP-binding protein</fullName>
    </submittedName>
</protein>
<proteinExistence type="predicted"/>
<dbReference type="Proteomes" id="UP000199086">
    <property type="component" value="Unassembled WGS sequence"/>
</dbReference>
<dbReference type="CDD" id="cd03293">
    <property type="entry name" value="ABC_NrtD_SsuB_transporters"/>
    <property type="match status" value="1"/>
</dbReference>
<dbReference type="InterPro" id="IPR017871">
    <property type="entry name" value="ABC_transporter-like_CS"/>
</dbReference>
<evidence type="ECO:0000256" key="1">
    <source>
        <dbReference type="ARBA" id="ARBA00022448"/>
    </source>
</evidence>
<evidence type="ECO:0000313" key="7">
    <source>
        <dbReference type="Proteomes" id="UP000199086"/>
    </source>
</evidence>
<keyword evidence="3 6" id="KW-0067">ATP-binding</keyword>
<accession>A0A1G6GH09</accession>
<evidence type="ECO:0000256" key="4">
    <source>
        <dbReference type="SAM" id="MobiDB-lite"/>
    </source>
</evidence>
<dbReference type="AlphaFoldDB" id="A0A1G6GH09"/>
<dbReference type="GO" id="GO:0005524">
    <property type="term" value="F:ATP binding"/>
    <property type="evidence" value="ECO:0007669"/>
    <property type="project" value="UniProtKB-KW"/>
</dbReference>
<dbReference type="InterPro" id="IPR003439">
    <property type="entry name" value="ABC_transporter-like_ATP-bd"/>
</dbReference>
<dbReference type="EMBL" id="FMYF01000003">
    <property type="protein sequence ID" value="SDB81298.1"/>
    <property type="molecule type" value="Genomic_DNA"/>
</dbReference>
<dbReference type="InterPro" id="IPR003593">
    <property type="entry name" value="AAA+_ATPase"/>
</dbReference>
<keyword evidence="1" id="KW-0813">Transport</keyword>
<dbReference type="SUPFAM" id="SSF52540">
    <property type="entry name" value="P-loop containing nucleoside triphosphate hydrolases"/>
    <property type="match status" value="1"/>
</dbReference>
<dbReference type="RefSeq" id="WP_092607840.1">
    <property type="nucleotide sequence ID" value="NZ_FMYF01000003.1"/>
</dbReference>
<dbReference type="STRING" id="1577474.GA0111570_103254"/>
<feature type="region of interest" description="Disordered" evidence="4">
    <location>
        <begin position="1"/>
        <end position="28"/>
    </location>
</feature>
<dbReference type="OrthoDB" id="8773773at2"/>
<keyword evidence="2" id="KW-0547">Nucleotide-binding</keyword>
<evidence type="ECO:0000256" key="2">
    <source>
        <dbReference type="ARBA" id="ARBA00022741"/>
    </source>
</evidence>
<gene>
    <name evidence="6" type="ORF">GA0111570_103254</name>
</gene>
<evidence type="ECO:0000256" key="3">
    <source>
        <dbReference type="ARBA" id="ARBA00022840"/>
    </source>
</evidence>
<dbReference type="Pfam" id="PF00005">
    <property type="entry name" value="ABC_tran"/>
    <property type="match status" value="1"/>
</dbReference>
<organism evidence="6 7">
    <name type="scientific">Raineyella antarctica</name>
    <dbReference type="NCBI Taxonomy" id="1577474"/>
    <lineage>
        <taxon>Bacteria</taxon>
        <taxon>Bacillati</taxon>
        <taxon>Actinomycetota</taxon>
        <taxon>Actinomycetes</taxon>
        <taxon>Propionibacteriales</taxon>
        <taxon>Propionibacteriaceae</taxon>
        <taxon>Raineyella</taxon>
    </lineage>
</organism>
<dbReference type="SMART" id="SM00382">
    <property type="entry name" value="AAA"/>
    <property type="match status" value="1"/>
</dbReference>
<feature type="domain" description="ABC transporter" evidence="5">
    <location>
        <begin position="34"/>
        <end position="267"/>
    </location>
</feature>
<evidence type="ECO:0000259" key="5">
    <source>
        <dbReference type="PROSITE" id="PS50893"/>
    </source>
</evidence>
<name>A0A1G6GH09_9ACTN</name>
<sequence length="297" mass="32775">MTVQLSHRGPAAERPGTDPTPPTPRPEGPAMTLLDIDHLTHTYGTGPGAHMALADITFDVKQGEFVSIVGPSGCGKTTLLRTMAGLMPPTGGDLRFLDQRITDVPEGLAMVFQDYRGSLFPWLTVESNVRFPLQHLGLDKAEEQRRVSESLEAVGLAGNEKKYPGQLSGGMQQRVAIARALAYRPKIMLMDEPFASIDAQTREDLEDLVLKVREQFDMTMLFVTHDIDESVYLADRVVVLSKPSTVVQTILDVPLGRHRDQITTKEDPVFIQIRGEVARMIRNAPAGHELLAERRSA</sequence>
<feature type="compositionally biased region" description="Pro residues" evidence="4">
    <location>
        <begin position="18"/>
        <end position="27"/>
    </location>
</feature>
<keyword evidence="7" id="KW-1185">Reference proteome</keyword>
<dbReference type="PANTHER" id="PTHR42788">
    <property type="entry name" value="TAURINE IMPORT ATP-BINDING PROTEIN-RELATED"/>
    <property type="match status" value="1"/>
</dbReference>
<dbReference type="InterPro" id="IPR027417">
    <property type="entry name" value="P-loop_NTPase"/>
</dbReference>
<dbReference type="PANTHER" id="PTHR42788:SF13">
    <property type="entry name" value="ALIPHATIC SULFONATES IMPORT ATP-BINDING PROTEIN SSUB"/>
    <property type="match status" value="1"/>
</dbReference>
<evidence type="ECO:0000313" key="6">
    <source>
        <dbReference type="EMBL" id="SDB81298.1"/>
    </source>
</evidence>
<reference evidence="6 7" key="1">
    <citation type="submission" date="2016-06" db="EMBL/GenBank/DDBJ databases">
        <authorList>
            <person name="Olsen C.W."/>
            <person name="Carey S."/>
            <person name="Hinshaw L."/>
            <person name="Karasin A.I."/>
        </authorList>
    </citation>
    <scope>NUCLEOTIDE SEQUENCE [LARGE SCALE GENOMIC DNA]</scope>
    <source>
        <strain evidence="6 7">LZ-22</strain>
    </source>
</reference>
<dbReference type="PROSITE" id="PS50893">
    <property type="entry name" value="ABC_TRANSPORTER_2"/>
    <property type="match status" value="1"/>
</dbReference>
<dbReference type="PROSITE" id="PS00211">
    <property type="entry name" value="ABC_TRANSPORTER_1"/>
    <property type="match status" value="1"/>
</dbReference>